<organism evidence="3 4">
    <name type="scientific">Solanum bulbocastanum</name>
    <name type="common">Wild potato</name>
    <dbReference type="NCBI Taxonomy" id="147425"/>
    <lineage>
        <taxon>Eukaryota</taxon>
        <taxon>Viridiplantae</taxon>
        <taxon>Streptophyta</taxon>
        <taxon>Embryophyta</taxon>
        <taxon>Tracheophyta</taxon>
        <taxon>Spermatophyta</taxon>
        <taxon>Magnoliopsida</taxon>
        <taxon>eudicotyledons</taxon>
        <taxon>Gunneridae</taxon>
        <taxon>Pentapetalae</taxon>
        <taxon>asterids</taxon>
        <taxon>lamiids</taxon>
        <taxon>Solanales</taxon>
        <taxon>Solanaceae</taxon>
        <taxon>Solanoideae</taxon>
        <taxon>Solaneae</taxon>
        <taxon>Solanum</taxon>
    </lineage>
</organism>
<evidence type="ECO:0000256" key="1">
    <source>
        <dbReference type="SAM" id="Phobius"/>
    </source>
</evidence>
<dbReference type="Proteomes" id="UP001371456">
    <property type="component" value="Unassembled WGS sequence"/>
</dbReference>
<feature type="transmembrane region" description="Helical" evidence="1">
    <location>
        <begin position="32"/>
        <end position="54"/>
    </location>
</feature>
<dbReference type="AlphaFoldDB" id="A0AAN8TMH2"/>
<comment type="caution">
    <text evidence="3">The sequence shown here is derived from an EMBL/GenBank/DDBJ whole genome shotgun (WGS) entry which is preliminary data.</text>
</comment>
<accession>A0AAN8TMH2</accession>
<evidence type="ECO:0000313" key="3">
    <source>
        <dbReference type="EMBL" id="KAK6787418.1"/>
    </source>
</evidence>
<reference evidence="3 4" key="1">
    <citation type="submission" date="2024-02" db="EMBL/GenBank/DDBJ databases">
        <title>de novo genome assembly of Solanum bulbocastanum strain 11H21.</title>
        <authorList>
            <person name="Hosaka A.J."/>
        </authorList>
    </citation>
    <scope>NUCLEOTIDE SEQUENCE [LARGE SCALE GENOMIC DNA]</scope>
    <source>
        <tissue evidence="3">Young leaves</tissue>
    </source>
</reference>
<gene>
    <name evidence="3" type="ORF">RDI58_015943</name>
</gene>
<keyword evidence="1" id="KW-1133">Transmembrane helix</keyword>
<dbReference type="PANTHER" id="PTHR45923">
    <property type="entry name" value="PROTEIN SEY1"/>
    <property type="match status" value="1"/>
</dbReference>
<dbReference type="PANTHER" id="PTHR45923:SF2">
    <property type="entry name" value="PROTEIN SEY1"/>
    <property type="match status" value="1"/>
</dbReference>
<dbReference type="GO" id="GO:0016320">
    <property type="term" value="P:endoplasmic reticulum membrane fusion"/>
    <property type="evidence" value="ECO:0007669"/>
    <property type="project" value="TreeGrafter"/>
</dbReference>
<dbReference type="InterPro" id="IPR046758">
    <property type="entry name" value="Sey1/RHD3-like_3HB"/>
</dbReference>
<proteinExistence type="predicted"/>
<protein>
    <recommendedName>
        <fullName evidence="2">Sey1/RHD3-like three-helix bundle domain-containing protein</fullName>
    </recommendedName>
</protein>
<dbReference type="GO" id="GO:0003924">
    <property type="term" value="F:GTPase activity"/>
    <property type="evidence" value="ECO:0007669"/>
    <property type="project" value="TreeGrafter"/>
</dbReference>
<keyword evidence="1" id="KW-0812">Transmembrane</keyword>
<dbReference type="GO" id="GO:0005783">
    <property type="term" value="C:endoplasmic reticulum"/>
    <property type="evidence" value="ECO:0007669"/>
    <property type="project" value="TreeGrafter"/>
</dbReference>
<keyword evidence="1" id="KW-0472">Membrane</keyword>
<name>A0AAN8TMH2_SOLBU</name>
<dbReference type="InterPro" id="IPR008803">
    <property type="entry name" value="RHD3/Sey1"/>
</dbReference>
<feature type="domain" description="Sey1/RHD3-like three-helix bundle" evidence="2">
    <location>
        <begin position="3"/>
        <end position="42"/>
    </location>
</feature>
<evidence type="ECO:0000313" key="4">
    <source>
        <dbReference type="Proteomes" id="UP001371456"/>
    </source>
</evidence>
<dbReference type="EMBL" id="JBANQN010000006">
    <property type="protein sequence ID" value="KAK6787418.1"/>
    <property type="molecule type" value="Genomic_DNA"/>
</dbReference>
<dbReference type="Pfam" id="PF20428">
    <property type="entry name" value="Sey1_3HB"/>
    <property type="match status" value="1"/>
</dbReference>
<evidence type="ECO:0000259" key="2">
    <source>
        <dbReference type="Pfam" id="PF20428"/>
    </source>
</evidence>
<sequence length="55" mass="6183">MRSNNWLPPSWTIVALVLLGFDEFMTLLSNPLYLGVVYFVFSTVESPLGAIGHLR</sequence>
<keyword evidence="4" id="KW-1185">Reference proteome</keyword>